<dbReference type="EMBL" id="BTGU01000007">
    <property type="protein sequence ID" value="GMN37438.1"/>
    <property type="molecule type" value="Genomic_DNA"/>
</dbReference>
<dbReference type="AlphaFoldDB" id="A0AA88A1D8"/>
<sequence>MLPETRGKTLEDMEVLFGKFYKWRSASEMLKSKSCDNKDLGKQLNGQDNTNGQIQLGPTKNQAN</sequence>
<organism evidence="2 3">
    <name type="scientific">Ficus carica</name>
    <name type="common">Common fig</name>
    <dbReference type="NCBI Taxonomy" id="3494"/>
    <lineage>
        <taxon>Eukaryota</taxon>
        <taxon>Viridiplantae</taxon>
        <taxon>Streptophyta</taxon>
        <taxon>Embryophyta</taxon>
        <taxon>Tracheophyta</taxon>
        <taxon>Spermatophyta</taxon>
        <taxon>Magnoliopsida</taxon>
        <taxon>eudicotyledons</taxon>
        <taxon>Gunneridae</taxon>
        <taxon>Pentapetalae</taxon>
        <taxon>rosids</taxon>
        <taxon>fabids</taxon>
        <taxon>Rosales</taxon>
        <taxon>Moraceae</taxon>
        <taxon>Ficeae</taxon>
        <taxon>Ficus</taxon>
    </lineage>
</organism>
<evidence type="ECO:0000313" key="2">
    <source>
        <dbReference type="EMBL" id="GMN37438.1"/>
    </source>
</evidence>
<gene>
    <name evidence="2" type="ORF">TIFTF001_006809</name>
</gene>
<evidence type="ECO:0000256" key="1">
    <source>
        <dbReference type="SAM" id="MobiDB-lite"/>
    </source>
</evidence>
<proteinExistence type="predicted"/>
<protein>
    <submittedName>
        <fullName evidence="2">Uncharacterized protein</fullName>
    </submittedName>
</protein>
<name>A0AA88A1D8_FICCA</name>
<keyword evidence="3" id="KW-1185">Reference proteome</keyword>
<evidence type="ECO:0000313" key="3">
    <source>
        <dbReference type="Proteomes" id="UP001187192"/>
    </source>
</evidence>
<feature type="compositionally biased region" description="Polar residues" evidence="1">
    <location>
        <begin position="44"/>
        <end position="64"/>
    </location>
</feature>
<dbReference type="Proteomes" id="UP001187192">
    <property type="component" value="Unassembled WGS sequence"/>
</dbReference>
<accession>A0AA88A1D8</accession>
<comment type="caution">
    <text evidence="2">The sequence shown here is derived from an EMBL/GenBank/DDBJ whole genome shotgun (WGS) entry which is preliminary data.</text>
</comment>
<feature type="region of interest" description="Disordered" evidence="1">
    <location>
        <begin position="34"/>
        <end position="64"/>
    </location>
</feature>
<reference evidence="2" key="1">
    <citation type="submission" date="2023-07" db="EMBL/GenBank/DDBJ databases">
        <title>draft genome sequence of fig (Ficus carica).</title>
        <authorList>
            <person name="Takahashi T."/>
            <person name="Nishimura K."/>
        </authorList>
    </citation>
    <scope>NUCLEOTIDE SEQUENCE</scope>
</reference>